<evidence type="ECO:0000313" key="3">
    <source>
        <dbReference type="Proteomes" id="UP001234178"/>
    </source>
</evidence>
<accession>A0ABR0B6Z1</accession>
<sequence>MSETADSGLTPECQRLAPECQRMRLCGVTVRREEVAVKNGKRGRVFDGGWQMEIMAARQQRQQGGKHSENRKAANNKQTKTGKEFNQ</sequence>
<reference evidence="2 3" key="1">
    <citation type="journal article" date="2023" name="Nucleic Acids Res.">
        <title>The hologenome of Daphnia magna reveals possible DNA methylation and microbiome-mediated evolution of the host genome.</title>
        <authorList>
            <person name="Chaturvedi A."/>
            <person name="Li X."/>
            <person name="Dhandapani V."/>
            <person name="Marshall H."/>
            <person name="Kissane S."/>
            <person name="Cuenca-Cambronero M."/>
            <person name="Asole G."/>
            <person name="Calvet F."/>
            <person name="Ruiz-Romero M."/>
            <person name="Marangio P."/>
            <person name="Guigo R."/>
            <person name="Rago D."/>
            <person name="Mirbahai L."/>
            <person name="Eastwood N."/>
            <person name="Colbourne J.K."/>
            <person name="Zhou J."/>
            <person name="Mallon E."/>
            <person name="Orsini L."/>
        </authorList>
    </citation>
    <scope>NUCLEOTIDE SEQUENCE [LARGE SCALE GENOMIC DNA]</scope>
    <source>
        <strain evidence="2">LRV0_1</strain>
    </source>
</reference>
<proteinExistence type="predicted"/>
<dbReference type="EMBL" id="JAOYFB010000040">
    <property type="protein sequence ID" value="KAK4037451.1"/>
    <property type="molecule type" value="Genomic_DNA"/>
</dbReference>
<keyword evidence="3" id="KW-1185">Reference proteome</keyword>
<comment type="caution">
    <text evidence="2">The sequence shown here is derived from an EMBL/GenBank/DDBJ whole genome shotgun (WGS) entry which is preliminary data.</text>
</comment>
<evidence type="ECO:0000256" key="1">
    <source>
        <dbReference type="SAM" id="MobiDB-lite"/>
    </source>
</evidence>
<organism evidence="2 3">
    <name type="scientific">Daphnia magna</name>
    <dbReference type="NCBI Taxonomy" id="35525"/>
    <lineage>
        <taxon>Eukaryota</taxon>
        <taxon>Metazoa</taxon>
        <taxon>Ecdysozoa</taxon>
        <taxon>Arthropoda</taxon>
        <taxon>Crustacea</taxon>
        <taxon>Branchiopoda</taxon>
        <taxon>Diplostraca</taxon>
        <taxon>Cladocera</taxon>
        <taxon>Anomopoda</taxon>
        <taxon>Daphniidae</taxon>
        <taxon>Daphnia</taxon>
    </lineage>
</organism>
<evidence type="ECO:0000313" key="2">
    <source>
        <dbReference type="EMBL" id="KAK4037451.1"/>
    </source>
</evidence>
<name>A0ABR0B6Z1_9CRUS</name>
<gene>
    <name evidence="2" type="ORF">OUZ56_029484</name>
</gene>
<dbReference type="Proteomes" id="UP001234178">
    <property type="component" value="Unassembled WGS sequence"/>
</dbReference>
<protein>
    <submittedName>
        <fullName evidence="2">Uncharacterized protein</fullName>
    </submittedName>
</protein>
<feature type="region of interest" description="Disordered" evidence="1">
    <location>
        <begin position="57"/>
        <end position="87"/>
    </location>
</feature>